<keyword evidence="2" id="KW-1185">Reference proteome</keyword>
<dbReference type="EMBL" id="BAABLF010000012">
    <property type="protein sequence ID" value="GAA5191676.1"/>
    <property type="molecule type" value="Genomic_DNA"/>
</dbReference>
<accession>A0ABP9S6Z0</accession>
<proteinExistence type="predicted"/>
<gene>
    <name evidence="1" type="ORF">GCM10025772_19080</name>
</gene>
<evidence type="ECO:0000313" key="2">
    <source>
        <dbReference type="Proteomes" id="UP001501600"/>
    </source>
</evidence>
<name>A0ABP9S6Z0_9GAMM</name>
<sequence length="437" mass="47943">MDKTIYSALLAATALVGCGGSSDGSDSGNPGPAEGVLHVETTSYNYCGIESPMAGAEVVIHHLDGRILSTAKTDSEGQLSLSWPQGGAHVSLIGEGTDQDGSAGTLVQTFVDWRSGDTIERYFPNMASKAGCHCRDVTIEANDLVSKYWDSEIRLTYQNGIFSQAQRLSERQQLNLCQSEGQWQPIDLVLDGANSTGEVLATLIEVDWDSNPTLVLAPEVFADASGVGERVTLTVNVPDYNTMTFGLTADGERVHRYYGRTWKEPYYFPGSSTRSLVSAYSHDYLDAAEFGGVTYFHLERERIEEGAATIVLPEDPSPFLNESVKLLRGMTEDAASSYDFKHFSPGKNLALVTLYDQAGPTMWQVEAPLKGTVPALELPDAVMHSLEQLSAPMLEVFLYGYNNGLNAHDYRSEIRKSEPNDPSFFDRYEYQILLLPL</sequence>
<evidence type="ECO:0008006" key="3">
    <source>
        <dbReference type="Google" id="ProtNLM"/>
    </source>
</evidence>
<comment type="caution">
    <text evidence="1">The sequence shown here is derived from an EMBL/GenBank/DDBJ whole genome shotgun (WGS) entry which is preliminary data.</text>
</comment>
<evidence type="ECO:0000313" key="1">
    <source>
        <dbReference type="EMBL" id="GAA5191676.1"/>
    </source>
</evidence>
<protein>
    <recommendedName>
        <fullName evidence="3">Lipoprotein</fullName>
    </recommendedName>
</protein>
<reference evidence="2" key="1">
    <citation type="journal article" date="2019" name="Int. J. Syst. Evol. Microbiol.">
        <title>The Global Catalogue of Microorganisms (GCM) 10K type strain sequencing project: providing services to taxonomists for standard genome sequencing and annotation.</title>
        <authorList>
            <consortium name="The Broad Institute Genomics Platform"/>
            <consortium name="The Broad Institute Genome Sequencing Center for Infectious Disease"/>
            <person name="Wu L."/>
            <person name="Ma J."/>
        </authorList>
    </citation>
    <scope>NUCLEOTIDE SEQUENCE [LARGE SCALE GENOMIC DNA]</scope>
    <source>
        <strain evidence="2">JCM 18720</strain>
    </source>
</reference>
<organism evidence="1 2">
    <name type="scientific">Ferrimonas gelatinilytica</name>
    <dbReference type="NCBI Taxonomy" id="1255257"/>
    <lineage>
        <taxon>Bacteria</taxon>
        <taxon>Pseudomonadati</taxon>
        <taxon>Pseudomonadota</taxon>
        <taxon>Gammaproteobacteria</taxon>
        <taxon>Alteromonadales</taxon>
        <taxon>Ferrimonadaceae</taxon>
        <taxon>Ferrimonas</taxon>
    </lineage>
</organism>
<dbReference type="RefSeq" id="WP_345316826.1">
    <property type="nucleotide sequence ID" value="NZ_BAABLF010000012.1"/>
</dbReference>
<dbReference type="Proteomes" id="UP001501600">
    <property type="component" value="Unassembled WGS sequence"/>
</dbReference>
<dbReference type="PROSITE" id="PS51257">
    <property type="entry name" value="PROKAR_LIPOPROTEIN"/>
    <property type="match status" value="1"/>
</dbReference>